<dbReference type="KEGG" id="ptq:P700755_000828"/>
<dbReference type="STRING" id="313595.P700755_000828"/>
<keyword evidence="5" id="KW-1185">Reference proteome</keyword>
<reference evidence="4" key="1">
    <citation type="submission" date="2006-03" db="EMBL/GenBank/DDBJ databases">
        <authorList>
            <person name="Bowman J."/>
            <person name="Ferriera S."/>
            <person name="Johnson J."/>
            <person name="Kravitz S."/>
            <person name="Halpern A."/>
            <person name="Remington K."/>
            <person name="Beeson K."/>
            <person name="Tran B."/>
            <person name="Rogers Y.-H."/>
            <person name="Friedman R."/>
            <person name="Venter J.C."/>
        </authorList>
    </citation>
    <scope>NUCLEOTIDE SEQUENCE [LARGE SCALE GENOMIC DNA]</scope>
    <source>
        <strain evidence="4">ATCC 700755</strain>
    </source>
</reference>
<feature type="region of interest" description="Disordered" evidence="2">
    <location>
        <begin position="1"/>
        <end position="28"/>
    </location>
</feature>
<accession>K4IB34</accession>
<sequence>MKNNPSFTPEHTDPSSEKSGGHSLGERTGKTLRKYGLNIMLIIGGTAAMKAQTDPTRAQNELQVTEINAIGGANFDAQGESVIEPLLYRHAREMQNAYGVHIDLVNIIVRVRYISSNLISTGSSLGDLAQLRGWRQNSTNQATHPEITDPRDLTSSFYTGNAYTGAAQSGPGDDGFRYQTIAAPTLTWLLAHEAAHGLDGLNGSHTEAKTNITFTATNIATNAQSNLDSGYTVGNVASTPGILLQYYTVSNANNTGNPIHGGDGNTRHVGEYFGEDHEISTPYTELDNGNSDNVADGIAAYYNGTGPGQSVETEPVIYDTAPTANVAGNSIDITNEDQLETGYANTTNASFGDQLSTPGVTMQYLYLATDATDGSPIAGPTGLDETFDNLAPGDYKIASYDATSNSLSPFSDTFTITTLSIDNNQEIEGFKMYPNPATTEVTLSITKGQTIKTIEIFSSNGRLISQVSPLSLNEKETIDISNLASGMYIVIATNQDGRTSTEKLLKK</sequence>
<dbReference type="HOGENOM" id="CLU_537326_0_0_10"/>
<evidence type="ECO:0000256" key="2">
    <source>
        <dbReference type="SAM" id="MobiDB-lite"/>
    </source>
</evidence>
<dbReference type="EMBL" id="CP003879">
    <property type="protein sequence ID" value="AFU67822.1"/>
    <property type="molecule type" value="Genomic_DNA"/>
</dbReference>
<evidence type="ECO:0000313" key="5">
    <source>
        <dbReference type="Proteomes" id="UP000008514"/>
    </source>
</evidence>
<keyword evidence="1" id="KW-0732">Signal</keyword>
<name>K4IB34_PSYTT</name>
<evidence type="ECO:0000259" key="3">
    <source>
        <dbReference type="Pfam" id="PF18962"/>
    </source>
</evidence>
<organism evidence="4 5">
    <name type="scientific">Psychroflexus torquis (strain ATCC 700755 / CIP 106069 / ACAM 623)</name>
    <dbReference type="NCBI Taxonomy" id="313595"/>
    <lineage>
        <taxon>Bacteria</taxon>
        <taxon>Pseudomonadati</taxon>
        <taxon>Bacteroidota</taxon>
        <taxon>Flavobacteriia</taxon>
        <taxon>Flavobacteriales</taxon>
        <taxon>Flavobacteriaceae</taxon>
        <taxon>Psychroflexus</taxon>
    </lineage>
</organism>
<evidence type="ECO:0000256" key="1">
    <source>
        <dbReference type="ARBA" id="ARBA00022729"/>
    </source>
</evidence>
<evidence type="ECO:0000313" key="4">
    <source>
        <dbReference type="EMBL" id="AFU67822.1"/>
    </source>
</evidence>
<dbReference type="InterPro" id="IPR026444">
    <property type="entry name" value="Secre_tail"/>
</dbReference>
<dbReference type="Pfam" id="PF18962">
    <property type="entry name" value="Por_Secre_tail"/>
    <property type="match status" value="1"/>
</dbReference>
<feature type="domain" description="Secretion system C-terminal sorting" evidence="3">
    <location>
        <begin position="432"/>
        <end position="504"/>
    </location>
</feature>
<protein>
    <submittedName>
        <fullName evidence="4">Secreted protein with Por secretion system C-terminal sorting domain</fullName>
    </submittedName>
</protein>
<gene>
    <name evidence="4" type="ordered locus">P700755_000828</name>
</gene>
<reference evidence="4" key="2">
    <citation type="submission" date="2012-09" db="EMBL/GenBank/DDBJ databases">
        <title>The complete sequence of Psychroflexus torquis an extreme psychrophile from sea-ice that is stimulated by light.</title>
        <authorList>
            <person name="Feng S."/>
            <person name="Powell S.M."/>
            <person name="Bowman J.P."/>
        </authorList>
    </citation>
    <scope>NUCLEOTIDE SEQUENCE [LARGE SCALE GENOMIC DNA]</scope>
    <source>
        <strain evidence="4">ATCC 700755</strain>
    </source>
</reference>
<dbReference type="Proteomes" id="UP000008514">
    <property type="component" value="Chromosome"/>
</dbReference>
<dbReference type="NCBIfam" id="TIGR04183">
    <property type="entry name" value="Por_Secre_tail"/>
    <property type="match status" value="1"/>
</dbReference>
<proteinExistence type="predicted"/>
<dbReference type="AlphaFoldDB" id="K4IB34"/>
<feature type="compositionally biased region" description="Basic and acidic residues" evidence="2">
    <location>
        <begin position="10"/>
        <end position="28"/>
    </location>
</feature>
<dbReference type="RefSeq" id="WP_015023439.1">
    <property type="nucleotide sequence ID" value="NC_018721.1"/>
</dbReference>